<dbReference type="Proteomes" id="UP000466442">
    <property type="component" value="Linkage Group LG1"/>
</dbReference>
<accession>A0A8S9YA70</accession>
<protein>
    <submittedName>
        <fullName evidence="1">Uncharacterized protein</fullName>
    </submittedName>
</protein>
<comment type="caution">
    <text evidence="1">The sequence shown here is derived from an EMBL/GenBank/DDBJ whole genome shotgun (WGS) entry which is preliminary data.</text>
</comment>
<gene>
    <name evidence="1" type="ORF">GE061_001267</name>
</gene>
<reference evidence="1" key="1">
    <citation type="journal article" date="2021" name="Mol. Ecol. Resour.">
        <title>Apolygus lucorum genome provides insights into omnivorousness and mesophyll feeding.</title>
        <authorList>
            <person name="Liu Y."/>
            <person name="Liu H."/>
            <person name="Wang H."/>
            <person name="Huang T."/>
            <person name="Liu B."/>
            <person name="Yang B."/>
            <person name="Yin L."/>
            <person name="Li B."/>
            <person name="Zhang Y."/>
            <person name="Zhang S."/>
            <person name="Jiang F."/>
            <person name="Zhang X."/>
            <person name="Ren Y."/>
            <person name="Wang B."/>
            <person name="Wang S."/>
            <person name="Lu Y."/>
            <person name="Wu K."/>
            <person name="Fan W."/>
            <person name="Wang G."/>
        </authorList>
    </citation>
    <scope>NUCLEOTIDE SEQUENCE</scope>
    <source>
        <strain evidence="1">12Hb</strain>
    </source>
</reference>
<keyword evidence="2" id="KW-1185">Reference proteome</keyword>
<evidence type="ECO:0000313" key="1">
    <source>
        <dbReference type="EMBL" id="KAF6216916.1"/>
    </source>
</evidence>
<evidence type="ECO:0000313" key="2">
    <source>
        <dbReference type="Proteomes" id="UP000466442"/>
    </source>
</evidence>
<sequence length="100" mass="11069">MKKLTRGFSQALARVSIDAQYANKKFARPNNGIHCLIQLVRSDTRHEDLTQCPLIASPRLGWLGKCGSRGRPSVARTYVLDTVSSTVQTRSEDGRNQPNG</sequence>
<dbReference type="AlphaFoldDB" id="A0A8S9YA70"/>
<proteinExistence type="predicted"/>
<name>A0A8S9YA70_APOLU</name>
<organism evidence="1 2">
    <name type="scientific">Apolygus lucorum</name>
    <name type="common">Small green plant bug</name>
    <name type="synonym">Lygocoris lucorum</name>
    <dbReference type="NCBI Taxonomy" id="248454"/>
    <lineage>
        <taxon>Eukaryota</taxon>
        <taxon>Metazoa</taxon>
        <taxon>Ecdysozoa</taxon>
        <taxon>Arthropoda</taxon>
        <taxon>Hexapoda</taxon>
        <taxon>Insecta</taxon>
        <taxon>Pterygota</taxon>
        <taxon>Neoptera</taxon>
        <taxon>Paraneoptera</taxon>
        <taxon>Hemiptera</taxon>
        <taxon>Heteroptera</taxon>
        <taxon>Panheteroptera</taxon>
        <taxon>Cimicomorpha</taxon>
        <taxon>Miridae</taxon>
        <taxon>Mirini</taxon>
        <taxon>Apolygus</taxon>
    </lineage>
</organism>
<dbReference type="EMBL" id="WIXP02000001">
    <property type="protein sequence ID" value="KAF6216916.1"/>
    <property type="molecule type" value="Genomic_DNA"/>
</dbReference>